<evidence type="ECO:0000313" key="11">
    <source>
        <dbReference type="Proteomes" id="UP000244892"/>
    </source>
</evidence>
<comment type="subcellular location">
    <subcellularLocation>
        <location evidence="1 8">Cell membrane</location>
        <topology evidence="1 8">Multi-pass membrane protein</topology>
    </subcellularLocation>
</comment>
<feature type="transmembrane region" description="Helical" evidence="8">
    <location>
        <begin position="25"/>
        <end position="48"/>
    </location>
</feature>
<keyword evidence="3 8" id="KW-0813">Transport</keyword>
<dbReference type="InterPro" id="IPR051322">
    <property type="entry name" value="AA_ABC_Transporter_Permease"/>
</dbReference>
<dbReference type="AlphaFoldDB" id="A0A2U8FV20"/>
<dbReference type="Proteomes" id="UP000244892">
    <property type="component" value="Chromosome"/>
</dbReference>
<evidence type="ECO:0000256" key="7">
    <source>
        <dbReference type="ARBA" id="ARBA00023136"/>
    </source>
</evidence>
<evidence type="ECO:0000259" key="9">
    <source>
        <dbReference type="PROSITE" id="PS50928"/>
    </source>
</evidence>
<dbReference type="FunFam" id="1.10.3720.10:FF:000002">
    <property type="entry name" value="D-methionine ABC transporter permease MetI"/>
    <property type="match status" value="1"/>
</dbReference>
<name>A0A2U8FV20_9BURK</name>
<keyword evidence="4" id="KW-1003">Cell membrane</keyword>
<evidence type="ECO:0000313" key="10">
    <source>
        <dbReference type="EMBL" id="AWI54919.1"/>
    </source>
</evidence>
<reference evidence="10 11" key="1">
    <citation type="submission" date="2018-05" db="EMBL/GenBank/DDBJ databases">
        <title>complete genome sequence of Aquabacterium olei NBRC 110486.</title>
        <authorList>
            <person name="Tang B."/>
            <person name="Chang J."/>
            <person name="Zhang L."/>
            <person name="Yang H."/>
        </authorList>
    </citation>
    <scope>NUCLEOTIDE SEQUENCE [LARGE SCALE GENOMIC DNA]</scope>
    <source>
        <strain evidence="10 11">NBRC 110486</strain>
    </source>
</reference>
<feature type="transmembrane region" description="Helical" evidence="8">
    <location>
        <begin position="154"/>
        <end position="176"/>
    </location>
</feature>
<keyword evidence="5 8" id="KW-0812">Transmembrane</keyword>
<feature type="transmembrane region" description="Helical" evidence="8">
    <location>
        <begin position="60"/>
        <end position="84"/>
    </location>
</feature>
<feature type="transmembrane region" description="Helical" evidence="8">
    <location>
        <begin position="196"/>
        <end position="215"/>
    </location>
</feature>
<protein>
    <submittedName>
        <fullName evidence="10">Metal ABC transporter permease</fullName>
    </submittedName>
</protein>
<evidence type="ECO:0000256" key="3">
    <source>
        <dbReference type="ARBA" id="ARBA00022448"/>
    </source>
</evidence>
<evidence type="ECO:0000256" key="4">
    <source>
        <dbReference type="ARBA" id="ARBA00022475"/>
    </source>
</evidence>
<evidence type="ECO:0000256" key="6">
    <source>
        <dbReference type="ARBA" id="ARBA00022989"/>
    </source>
</evidence>
<dbReference type="PANTHER" id="PTHR30450">
    <property type="entry name" value="ABC TRANSPORTER PERMEASE"/>
    <property type="match status" value="1"/>
</dbReference>
<evidence type="ECO:0000256" key="8">
    <source>
        <dbReference type="RuleBase" id="RU363032"/>
    </source>
</evidence>
<dbReference type="CDD" id="cd06261">
    <property type="entry name" value="TM_PBP2"/>
    <property type="match status" value="1"/>
</dbReference>
<dbReference type="InterPro" id="IPR035906">
    <property type="entry name" value="MetI-like_sf"/>
</dbReference>
<organism evidence="10 11">
    <name type="scientific">Aquabacterium olei</name>
    <dbReference type="NCBI Taxonomy" id="1296669"/>
    <lineage>
        <taxon>Bacteria</taxon>
        <taxon>Pseudomonadati</taxon>
        <taxon>Pseudomonadota</taxon>
        <taxon>Betaproteobacteria</taxon>
        <taxon>Burkholderiales</taxon>
        <taxon>Aquabacterium</taxon>
    </lineage>
</organism>
<evidence type="ECO:0000256" key="1">
    <source>
        <dbReference type="ARBA" id="ARBA00004651"/>
    </source>
</evidence>
<dbReference type="GO" id="GO:0048473">
    <property type="term" value="P:D-methionine transmembrane transport"/>
    <property type="evidence" value="ECO:0007669"/>
    <property type="project" value="TreeGrafter"/>
</dbReference>
<dbReference type="PANTHER" id="PTHR30450:SF1">
    <property type="entry name" value="D-METHIONINE TRANSPORT SYSTEM PERMEASE PROTEIN METI-RELATED"/>
    <property type="match status" value="1"/>
</dbReference>
<feature type="domain" description="ABC transmembrane type-1" evidence="9">
    <location>
        <begin position="21"/>
        <end position="213"/>
    </location>
</feature>
<accession>A0A2U8FV20</accession>
<dbReference type="RefSeq" id="WP_109038038.1">
    <property type="nucleotide sequence ID" value="NZ_CP029210.1"/>
</dbReference>
<dbReference type="GO" id="GO:0005886">
    <property type="term" value="C:plasma membrane"/>
    <property type="evidence" value="ECO:0007669"/>
    <property type="project" value="UniProtKB-SubCell"/>
</dbReference>
<evidence type="ECO:0000256" key="2">
    <source>
        <dbReference type="ARBA" id="ARBA00007069"/>
    </source>
</evidence>
<gene>
    <name evidence="10" type="ORF">DEH84_16935</name>
</gene>
<dbReference type="Pfam" id="PF00528">
    <property type="entry name" value="BPD_transp_1"/>
    <property type="match status" value="1"/>
</dbReference>
<dbReference type="SUPFAM" id="SSF161098">
    <property type="entry name" value="MetI-like"/>
    <property type="match status" value="1"/>
</dbReference>
<dbReference type="EMBL" id="CP029210">
    <property type="protein sequence ID" value="AWI54919.1"/>
    <property type="molecule type" value="Genomic_DNA"/>
</dbReference>
<dbReference type="KEGG" id="aon:DEH84_16935"/>
<evidence type="ECO:0000256" key="5">
    <source>
        <dbReference type="ARBA" id="ARBA00022692"/>
    </source>
</evidence>
<dbReference type="InterPro" id="IPR000515">
    <property type="entry name" value="MetI-like"/>
</dbReference>
<keyword evidence="6 8" id="KW-1133">Transmembrane helix</keyword>
<keyword evidence="7 8" id="KW-0472">Membrane</keyword>
<dbReference type="OrthoDB" id="9793490at2"/>
<proteinExistence type="inferred from homology"/>
<feature type="transmembrane region" description="Helical" evidence="8">
    <location>
        <begin position="90"/>
        <end position="113"/>
    </location>
</feature>
<comment type="similarity">
    <text evidence="2">Belongs to the binding-protein-dependent transport system permease family. CysTW subfamily.</text>
</comment>
<dbReference type="Gene3D" id="1.10.3720.10">
    <property type="entry name" value="MetI-like"/>
    <property type="match status" value="1"/>
</dbReference>
<keyword evidence="11" id="KW-1185">Reference proteome</keyword>
<sequence>MSELDWQTFAAIDWAEVFQASLDTLTMLGVSLAFTVLIGLPLGVLLFLTAPGQLLARPRLYAAISLLINALRSLPFIILLIVMIPITLKLVGSSLGVAGAIPPLIAAAAPFFARLAENVFREVDPGVIEASQAMGARLHQLIFGVLLPESLPGLVGAITVTAVTLVSYTAMSGVIGGGGLGDLAVRYGYQRFQTEVMIVTVALLLVLVQCVQSAGDRLAHRLLKR</sequence>
<dbReference type="PROSITE" id="PS50928">
    <property type="entry name" value="ABC_TM1"/>
    <property type="match status" value="1"/>
</dbReference>